<name>A0AAW2WC57_9LAMI</name>
<organism evidence="2">
    <name type="scientific">Sesamum latifolium</name>
    <dbReference type="NCBI Taxonomy" id="2727402"/>
    <lineage>
        <taxon>Eukaryota</taxon>
        <taxon>Viridiplantae</taxon>
        <taxon>Streptophyta</taxon>
        <taxon>Embryophyta</taxon>
        <taxon>Tracheophyta</taxon>
        <taxon>Spermatophyta</taxon>
        <taxon>Magnoliopsida</taxon>
        <taxon>eudicotyledons</taxon>
        <taxon>Gunneridae</taxon>
        <taxon>Pentapetalae</taxon>
        <taxon>asterids</taxon>
        <taxon>lamiids</taxon>
        <taxon>Lamiales</taxon>
        <taxon>Pedaliaceae</taxon>
        <taxon>Sesamum</taxon>
    </lineage>
</organism>
<reference evidence="2" key="2">
    <citation type="journal article" date="2024" name="Plant">
        <title>Genomic evolution and insights into agronomic trait innovations of Sesamum species.</title>
        <authorList>
            <person name="Miao H."/>
            <person name="Wang L."/>
            <person name="Qu L."/>
            <person name="Liu H."/>
            <person name="Sun Y."/>
            <person name="Le M."/>
            <person name="Wang Q."/>
            <person name="Wei S."/>
            <person name="Zheng Y."/>
            <person name="Lin W."/>
            <person name="Duan Y."/>
            <person name="Cao H."/>
            <person name="Xiong S."/>
            <person name="Wang X."/>
            <person name="Wei L."/>
            <person name="Li C."/>
            <person name="Ma Q."/>
            <person name="Ju M."/>
            <person name="Zhao R."/>
            <person name="Li G."/>
            <person name="Mu C."/>
            <person name="Tian Q."/>
            <person name="Mei H."/>
            <person name="Zhang T."/>
            <person name="Gao T."/>
            <person name="Zhang H."/>
        </authorList>
    </citation>
    <scope>NUCLEOTIDE SEQUENCE</scope>
    <source>
        <strain evidence="2">KEN1</strain>
    </source>
</reference>
<dbReference type="InterPro" id="IPR053134">
    <property type="entry name" value="RNA-dir_DNA_polymerase"/>
</dbReference>
<dbReference type="PANTHER" id="PTHR24559">
    <property type="entry name" value="TRANSPOSON TY3-I GAG-POL POLYPROTEIN"/>
    <property type="match status" value="1"/>
</dbReference>
<sequence>MPTLNSCLCPRSHCPIEAYGLAPLAPNLSPSLAIVDHQNIFNVDPQVKPIKQKKRSFEIERNRIIEEEVDKLLKAGYVIEIQYTKWLSNVVIVPKALRKWRMCTNFTNLNKVCPKDPYPLPRIDMLVTFTVGCALFSMMDAYQGYHQIFMAEEDRDMTSFVTKIGVYCYNVIRFDLKNAGVTYQRLVNTMFTDLIGVSIEVCIDDMLVKIKKKREHLMHLGKAFKIMRTYGMKLNPRKCMFGVHGGKFLGYMISEKGNEVNSEKIKAIMQLGSPKMIKEVQKLTVKIAALNRFIVRSADRNLPFFKVLWKMKDFTWTEECQRALKDLKAYLTTPPLLANPVVGETLYVYLPCRRMP</sequence>
<dbReference type="EMBL" id="JACGWN010000008">
    <property type="protein sequence ID" value="KAL0439193.1"/>
    <property type="molecule type" value="Genomic_DNA"/>
</dbReference>
<evidence type="ECO:0000259" key="1">
    <source>
        <dbReference type="Pfam" id="PF00078"/>
    </source>
</evidence>
<dbReference type="PANTHER" id="PTHR24559:SF431">
    <property type="entry name" value="RNA-DIRECTED DNA POLYMERASE HOMOLOG"/>
    <property type="match status" value="1"/>
</dbReference>
<dbReference type="Pfam" id="PF00078">
    <property type="entry name" value="RVT_1"/>
    <property type="match status" value="1"/>
</dbReference>
<dbReference type="SUPFAM" id="SSF56672">
    <property type="entry name" value="DNA/RNA polymerases"/>
    <property type="match status" value="1"/>
</dbReference>
<dbReference type="Gene3D" id="3.10.10.10">
    <property type="entry name" value="HIV Type 1 Reverse Transcriptase, subunit A, domain 1"/>
    <property type="match status" value="1"/>
</dbReference>
<protein>
    <submittedName>
        <fullName evidence="2">Transposon Ty3-I Gag-Pol polyprotein</fullName>
    </submittedName>
</protein>
<proteinExistence type="predicted"/>
<comment type="caution">
    <text evidence="2">The sequence shown here is derived from an EMBL/GenBank/DDBJ whole genome shotgun (WGS) entry which is preliminary data.</text>
</comment>
<gene>
    <name evidence="2" type="ORF">Slati_2402300</name>
</gene>
<evidence type="ECO:0000313" key="2">
    <source>
        <dbReference type="EMBL" id="KAL0439193.1"/>
    </source>
</evidence>
<dbReference type="InterPro" id="IPR043502">
    <property type="entry name" value="DNA/RNA_pol_sf"/>
</dbReference>
<dbReference type="InterPro" id="IPR043128">
    <property type="entry name" value="Rev_trsase/Diguanyl_cyclase"/>
</dbReference>
<dbReference type="Gene3D" id="3.30.70.270">
    <property type="match status" value="2"/>
</dbReference>
<accession>A0AAW2WC57</accession>
<reference evidence="2" key="1">
    <citation type="submission" date="2020-06" db="EMBL/GenBank/DDBJ databases">
        <authorList>
            <person name="Li T."/>
            <person name="Hu X."/>
            <person name="Zhang T."/>
            <person name="Song X."/>
            <person name="Zhang H."/>
            <person name="Dai N."/>
            <person name="Sheng W."/>
            <person name="Hou X."/>
            <person name="Wei L."/>
        </authorList>
    </citation>
    <scope>NUCLEOTIDE SEQUENCE</scope>
    <source>
        <strain evidence="2">KEN1</strain>
        <tissue evidence="2">Leaf</tissue>
    </source>
</reference>
<dbReference type="AlphaFoldDB" id="A0AAW2WC57"/>
<dbReference type="CDD" id="cd01647">
    <property type="entry name" value="RT_LTR"/>
    <property type="match status" value="1"/>
</dbReference>
<dbReference type="InterPro" id="IPR000477">
    <property type="entry name" value="RT_dom"/>
</dbReference>
<feature type="domain" description="Reverse transcriptase" evidence="1">
    <location>
        <begin position="93"/>
        <end position="253"/>
    </location>
</feature>